<evidence type="ECO:0000313" key="4">
    <source>
        <dbReference type="Proteomes" id="UP000807342"/>
    </source>
</evidence>
<feature type="compositionally biased region" description="Basic and acidic residues" evidence="2">
    <location>
        <begin position="605"/>
        <end position="614"/>
    </location>
</feature>
<evidence type="ECO:0000313" key="3">
    <source>
        <dbReference type="EMBL" id="KAF9444507.1"/>
    </source>
</evidence>
<dbReference type="AlphaFoldDB" id="A0A9P5X6Y7"/>
<organism evidence="3 4">
    <name type="scientific">Macrolepiota fuliginosa MF-IS2</name>
    <dbReference type="NCBI Taxonomy" id="1400762"/>
    <lineage>
        <taxon>Eukaryota</taxon>
        <taxon>Fungi</taxon>
        <taxon>Dikarya</taxon>
        <taxon>Basidiomycota</taxon>
        <taxon>Agaricomycotina</taxon>
        <taxon>Agaricomycetes</taxon>
        <taxon>Agaricomycetidae</taxon>
        <taxon>Agaricales</taxon>
        <taxon>Agaricineae</taxon>
        <taxon>Agaricaceae</taxon>
        <taxon>Macrolepiota</taxon>
    </lineage>
</organism>
<feature type="compositionally biased region" description="Polar residues" evidence="2">
    <location>
        <begin position="423"/>
        <end position="436"/>
    </location>
</feature>
<feature type="region of interest" description="Disordered" evidence="2">
    <location>
        <begin position="560"/>
        <end position="665"/>
    </location>
</feature>
<feature type="region of interest" description="Disordered" evidence="2">
    <location>
        <begin position="1"/>
        <end position="113"/>
    </location>
</feature>
<feature type="compositionally biased region" description="Acidic residues" evidence="2">
    <location>
        <begin position="615"/>
        <end position="624"/>
    </location>
</feature>
<feature type="compositionally biased region" description="Basic residues" evidence="2">
    <location>
        <begin position="30"/>
        <end position="41"/>
    </location>
</feature>
<dbReference type="Proteomes" id="UP000807342">
    <property type="component" value="Unassembled WGS sequence"/>
</dbReference>
<feature type="region of interest" description="Disordered" evidence="2">
    <location>
        <begin position="227"/>
        <end position="250"/>
    </location>
</feature>
<name>A0A9P5X6Y7_9AGAR</name>
<feature type="compositionally biased region" description="Polar residues" evidence="2">
    <location>
        <begin position="42"/>
        <end position="57"/>
    </location>
</feature>
<dbReference type="EMBL" id="MU151370">
    <property type="protein sequence ID" value="KAF9444507.1"/>
    <property type="molecule type" value="Genomic_DNA"/>
</dbReference>
<evidence type="ECO:0000256" key="1">
    <source>
        <dbReference type="SAM" id="Coils"/>
    </source>
</evidence>
<feature type="compositionally biased region" description="Acidic residues" evidence="2">
    <location>
        <begin position="562"/>
        <end position="580"/>
    </location>
</feature>
<keyword evidence="1" id="KW-0175">Coiled coil</keyword>
<comment type="caution">
    <text evidence="3">The sequence shown here is derived from an EMBL/GenBank/DDBJ whole genome shotgun (WGS) entry which is preliminary data.</text>
</comment>
<accession>A0A9P5X6Y7</accession>
<gene>
    <name evidence="3" type="ORF">P691DRAFT_340589</name>
</gene>
<feature type="compositionally biased region" description="Low complexity" evidence="2">
    <location>
        <begin position="378"/>
        <end position="391"/>
    </location>
</feature>
<evidence type="ECO:0000256" key="2">
    <source>
        <dbReference type="SAM" id="MobiDB-lite"/>
    </source>
</evidence>
<feature type="coiled-coil region" evidence="1">
    <location>
        <begin position="329"/>
        <end position="356"/>
    </location>
</feature>
<feature type="region of interest" description="Disordered" evidence="2">
    <location>
        <begin position="371"/>
        <end position="462"/>
    </location>
</feature>
<feature type="compositionally biased region" description="Basic and acidic residues" evidence="2">
    <location>
        <begin position="11"/>
        <end position="29"/>
    </location>
</feature>
<feature type="compositionally biased region" description="Basic and acidic residues" evidence="2">
    <location>
        <begin position="581"/>
        <end position="598"/>
    </location>
</feature>
<feature type="region of interest" description="Disordered" evidence="2">
    <location>
        <begin position="161"/>
        <end position="185"/>
    </location>
</feature>
<sequence>MIMDGTSDDNGNMHDVDDVDDRAGDDQQRRSRNHIPSKRGPNRTQAQIRAFTPSSQISHEDSRSNRHSRKAKHLRKSRVKLDAHEDNYEFNSNQRQSLGSPMRLHQSTPVSDSIDDHHSFHDDNDDGGAVIGVDWTTPWPVLGSKNTHTSANDVLSAQGAVRNARGDASGAESPDLRGTSGFSPRATSRSAMLVGLDAQIQELSAQVDAFRQERETLLNFVAAQRQWQQPHQHQHREREPDGSLSGLGTISRAGADQLDRSTLDEFGAVENEQGTPIVSGNDRGGNEPTDDTRWDALDTLAHRLRVVEDGCLRLRYDLDECRTITQTRENELLESIQALQKRVEELNVLCEAKQLLTTPPLASQQRYESPNLGLASGQDQSRQQQQQQQQQPVSSHPEAESFLILDPTPALVPDTTTEEDDNLPTSHFQGTENPASEAQPHRDHGEQPDHRAQAQAQAQPRALQRVQLGGDDGAEPIIIDITEPLQPRAIATSPPLQPQGQIPWLSLDDSELDGLLDAIDGEASMELATPLMPVSLLECDEDGDGDGGSLLSVDEFVRGVDCDDVDDDGDDDRDSEGCELDYERSDRGCDDEGHHQGEEDLGEDGSARDQRGESENESEGEGEVTLEALEMPSGVFASWDEREWDGEERGGGPPLTDDVGTRSGE</sequence>
<keyword evidence="4" id="KW-1185">Reference proteome</keyword>
<proteinExistence type="predicted"/>
<feature type="compositionally biased region" description="Polar residues" evidence="2">
    <location>
        <begin position="89"/>
        <end position="110"/>
    </location>
</feature>
<feature type="compositionally biased region" description="Basic and acidic residues" evidence="2">
    <location>
        <begin position="439"/>
        <end position="452"/>
    </location>
</feature>
<feature type="compositionally biased region" description="Low complexity" evidence="2">
    <location>
        <begin position="453"/>
        <end position="462"/>
    </location>
</feature>
<reference evidence="3" key="1">
    <citation type="submission" date="2020-11" db="EMBL/GenBank/DDBJ databases">
        <authorList>
            <consortium name="DOE Joint Genome Institute"/>
            <person name="Ahrendt S."/>
            <person name="Riley R."/>
            <person name="Andreopoulos W."/>
            <person name="Labutti K."/>
            <person name="Pangilinan J."/>
            <person name="Ruiz-Duenas F.J."/>
            <person name="Barrasa J.M."/>
            <person name="Sanchez-Garcia M."/>
            <person name="Camarero S."/>
            <person name="Miyauchi S."/>
            <person name="Serrano A."/>
            <person name="Linde D."/>
            <person name="Babiker R."/>
            <person name="Drula E."/>
            <person name="Ayuso-Fernandez I."/>
            <person name="Pacheco R."/>
            <person name="Padilla G."/>
            <person name="Ferreira P."/>
            <person name="Barriuso J."/>
            <person name="Kellner H."/>
            <person name="Castanera R."/>
            <person name="Alfaro M."/>
            <person name="Ramirez L."/>
            <person name="Pisabarro A.G."/>
            <person name="Kuo A."/>
            <person name="Tritt A."/>
            <person name="Lipzen A."/>
            <person name="He G."/>
            <person name="Yan M."/>
            <person name="Ng V."/>
            <person name="Cullen D."/>
            <person name="Martin F."/>
            <person name="Rosso M.-N."/>
            <person name="Henrissat B."/>
            <person name="Hibbett D."/>
            <person name="Martinez A.T."/>
            <person name="Grigoriev I.V."/>
        </authorList>
    </citation>
    <scope>NUCLEOTIDE SEQUENCE</scope>
    <source>
        <strain evidence="3">MF-IS2</strain>
    </source>
</reference>
<protein>
    <submittedName>
        <fullName evidence="3">Uncharacterized protein</fullName>
    </submittedName>
</protein>
<feature type="compositionally biased region" description="Basic residues" evidence="2">
    <location>
        <begin position="65"/>
        <end position="78"/>
    </location>
</feature>